<evidence type="ECO:0000256" key="2">
    <source>
        <dbReference type="ARBA" id="ARBA00022692"/>
    </source>
</evidence>
<sequence>FLVASFGEYFCYLLARNHSVRLVPYSDRSKFLRVLIVADPQIIGFNDAIFPINYLNMIDSDRFLRNSFHFAFTHDKPDMVIFLGDIFDEGHIAIDSQYKQYIERFRSIFSMRSTIVKVHVPGDNDLGGGDSIDLYSDDRSLKFDRFTNDRKQFSRLSFDFIDLVKVSQSDTNSLLEQLYYVVTQ</sequence>
<dbReference type="GO" id="GO:0016787">
    <property type="term" value="F:hydrolase activity"/>
    <property type="evidence" value="ECO:0007669"/>
    <property type="project" value="InterPro"/>
</dbReference>
<dbReference type="InterPro" id="IPR033308">
    <property type="entry name" value="PGAP5/Cdc1/Ted1"/>
</dbReference>
<accession>A0A915IVZ1</accession>
<dbReference type="InterPro" id="IPR004843">
    <property type="entry name" value="Calcineurin-like_PHP"/>
</dbReference>
<keyword evidence="6" id="KW-1185">Reference proteome</keyword>
<name>A0A915IVZ1_ROMCU</name>
<dbReference type="PANTHER" id="PTHR13315">
    <property type="entry name" value="METALLO PHOSPHOESTERASE RELATED"/>
    <property type="match status" value="1"/>
</dbReference>
<protein>
    <submittedName>
        <fullName evidence="7">Calcineurin-like phosphoesterase domain-containing protein</fullName>
    </submittedName>
</protein>
<dbReference type="GO" id="GO:0016020">
    <property type="term" value="C:membrane"/>
    <property type="evidence" value="ECO:0007669"/>
    <property type="project" value="UniProtKB-SubCell"/>
</dbReference>
<keyword evidence="4" id="KW-0472">Membrane</keyword>
<dbReference type="PANTHER" id="PTHR13315:SF4">
    <property type="entry name" value="METALLOPHOSPHOESTERASE, ISOFORM E"/>
    <property type="match status" value="1"/>
</dbReference>
<feature type="domain" description="Calcineurin-like phosphoesterase" evidence="5">
    <location>
        <begin position="32"/>
        <end position="161"/>
    </location>
</feature>
<dbReference type="Proteomes" id="UP000887565">
    <property type="component" value="Unplaced"/>
</dbReference>
<keyword evidence="2" id="KW-0812">Transmembrane</keyword>
<dbReference type="SUPFAM" id="SSF56300">
    <property type="entry name" value="Metallo-dependent phosphatases"/>
    <property type="match status" value="1"/>
</dbReference>
<keyword evidence="3" id="KW-1133">Transmembrane helix</keyword>
<proteinExistence type="predicted"/>
<dbReference type="GO" id="GO:0005783">
    <property type="term" value="C:endoplasmic reticulum"/>
    <property type="evidence" value="ECO:0007669"/>
    <property type="project" value="TreeGrafter"/>
</dbReference>
<dbReference type="WBParaSite" id="nRc.2.0.1.t18248-RA">
    <property type="protein sequence ID" value="nRc.2.0.1.t18248-RA"/>
    <property type="gene ID" value="nRc.2.0.1.g18248"/>
</dbReference>
<dbReference type="Pfam" id="PF00149">
    <property type="entry name" value="Metallophos"/>
    <property type="match status" value="1"/>
</dbReference>
<dbReference type="OMA" id="CEWFLEC"/>
<evidence type="ECO:0000313" key="7">
    <source>
        <dbReference type="WBParaSite" id="nRc.2.0.1.t18248-RA"/>
    </source>
</evidence>
<dbReference type="AlphaFoldDB" id="A0A915IVZ1"/>
<evidence type="ECO:0000256" key="4">
    <source>
        <dbReference type="ARBA" id="ARBA00023136"/>
    </source>
</evidence>
<dbReference type="InterPro" id="IPR029052">
    <property type="entry name" value="Metallo-depent_PP-like"/>
</dbReference>
<evidence type="ECO:0000313" key="6">
    <source>
        <dbReference type="Proteomes" id="UP000887565"/>
    </source>
</evidence>
<evidence type="ECO:0000259" key="5">
    <source>
        <dbReference type="Pfam" id="PF00149"/>
    </source>
</evidence>
<comment type="subcellular location">
    <subcellularLocation>
        <location evidence="1">Membrane</location>
        <topology evidence="1">Multi-pass membrane protein</topology>
    </subcellularLocation>
</comment>
<dbReference type="GO" id="GO:0006506">
    <property type="term" value="P:GPI anchor biosynthetic process"/>
    <property type="evidence" value="ECO:0007669"/>
    <property type="project" value="InterPro"/>
</dbReference>
<evidence type="ECO:0000256" key="3">
    <source>
        <dbReference type="ARBA" id="ARBA00022989"/>
    </source>
</evidence>
<organism evidence="6 7">
    <name type="scientific">Romanomermis culicivorax</name>
    <name type="common">Nematode worm</name>
    <dbReference type="NCBI Taxonomy" id="13658"/>
    <lineage>
        <taxon>Eukaryota</taxon>
        <taxon>Metazoa</taxon>
        <taxon>Ecdysozoa</taxon>
        <taxon>Nematoda</taxon>
        <taxon>Enoplea</taxon>
        <taxon>Dorylaimia</taxon>
        <taxon>Mermithida</taxon>
        <taxon>Mermithoidea</taxon>
        <taxon>Mermithidae</taxon>
        <taxon>Romanomermis</taxon>
    </lineage>
</organism>
<reference evidence="7" key="1">
    <citation type="submission" date="2022-11" db="UniProtKB">
        <authorList>
            <consortium name="WormBaseParasite"/>
        </authorList>
    </citation>
    <scope>IDENTIFICATION</scope>
</reference>
<dbReference type="Gene3D" id="3.60.21.10">
    <property type="match status" value="1"/>
</dbReference>
<evidence type="ECO:0000256" key="1">
    <source>
        <dbReference type="ARBA" id="ARBA00004141"/>
    </source>
</evidence>